<protein>
    <submittedName>
        <fullName evidence="1">Enoyl-CoA hydratase/isomerase family protein</fullName>
    </submittedName>
</protein>
<dbReference type="Gene3D" id="3.90.226.10">
    <property type="entry name" value="2-enoyl-CoA Hydratase, Chain A, domain 1"/>
    <property type="match status" value="1"/>
</dbReference>
<dbReference type="InterPro" id="IPR029045">
    <property type="entry name" value="ClpP/crotonase-like_dom_sf"/>
</dbReference>
<dbReference type="EMBL" id="JAAFYZ010000030">
    <property type="protein sequence ID" value="MBS2547544.1"/>
    <property type="molecule type" value="Genomic_DNA"/>
</dbReference>
<evidence type="ECO:0000313" key="1">
    <source>
        <dbReference type="EMBL" id="MBS2547544.1"/>
    </source>
</evidence>
<gene>
    <name evidence="1" type="ORF">KGQ19_11745</name>
</gene>
<accession>A0ABS5KNE1</accession>
<comment type="caution">
    <text evidence="1">The sequence shown here is derived from an EMBL/GenBank/DDBJ whole genome shotgun (WGS) entry which is preliminary data.</text>
</comment>
<dbReference type="Pfam" id="PF00378">
    <property type="entry name" value="ECH_1"/>
    <property type="match status" value="1"/>
</dbReference>
<dbReference type="SUPFAM" id="SSF52096">
    <property type="entry name" value="ClpP/crotonase"/>
    <property type="match status" value="1"/>
</dbReference>
<evidence type="ECO:0000313" key="2">
    <source>
        <dbReference type="Proteomes" id="UP000730482"/>
    </source>
</evidence>
<sequence>MPDSKSDVDLEFSTLLYEERDGVAWVTLNRPERHNAFDLTMAEEFHRLWTTLRHRDSVRCVVLTGSGDKAFCTGIDRDAQVPQPSSPFMVDDPGVALGPKTADLWKPVIAAVNGMACGGAFYLLGECEFLIAAEHATFFDPHVSYGMVMAYEAVHLAQRMPHGELARLALLGTAERMTARRAYEIGFVSEVVPDNAALLTAAEHAARTIAECQPSAIEGTVRAIWAARELAKGQALGLAPHLVQLGNISAERQAELFAARPKGGGWRAR</sequence>
<dbReference type="InterPro" id="IPR001753">
    <property type="entry name" value="Enoyl-CoA_hydra/iso"/>
</dbReference>
<reference evidence="1 2" key="1">
    <citation type="submission" date="2020-02" db="EMBL/GenBank/DDBJ databases">
        <title>Acidophilic actinobacteria isolated from forest soil.</title>
        <authorList>
            <person name="Golinska P."/>
        </authorList>
    </citation>
    <scope>NUCLEOTIDE SEQUENCE [LARGE SCALE GENOMIC DNA]</scope>
    <source>
        <strain evidence="1 2">NL8</strain>
    </source>
</reference>
<dbReference type="RefSeq" id="WP_212009129.1">
    <property type="nucleotide sequence ID" value="NZ_JAAFYZ010000030.1"/>
</dbReference>
<dbReference type="PANTHER" id="PTHR11941:SF54">
    <property type="entry name" value="ENOYL-COA HYDRATASE, MITOCHONDRIAL"/>
    <property type="match status" value="1"/>
</dbReference>
<keyword evidence="2" id="KW-1185">Reference proteome</keyword>
<dbReference type="CDD" id="cd06558">
    <property type="entry name" value="crotonase-like"/>
    <property type="match status" value="1"/>
</dbReference>
<organism evidence="1 2">
    <name type="scientific">Catenulispora pinistramenti</name>
    <dbReference type="NCBI Taxonomy" id="2705254"/>
    <lineage>
        <taxon>Bacteria</taxon>
        <taxon>Bacillati</taxon>
        <taxon>Actinomycetota</taxon>
        <taxon>Actinomycetes</taxon>
        <taxon>Catenulisporales</taxon>
        <taxon>Catenulisporaceae</taxon>
        <taxon>Catenulispora</taxon>
    </lineage>
</organism>
<proteinExistence type="predicted"/>
<dbReference type="PANTHER" id="PTHR11941">
    <property type="entry name" value="ENOYL-COA HYDRATASE-RELATED"/>
    <property type="match status" value="1"/>
</dbReference>
<name>A0ABS5KNE1_9ACTN</name>
<dbReference type="Proteomes" id="UP000730482">
    <property type="component" value="Unassembled WGS sequence"/>
</dbReference>